<feature type="compositionally biased region" description="Polar residues" evidence="7">
    <location>
        <begin position="1"/>
        <end position="16"/>
    </location>
</feature>
<organism evidence="9 10">
    <name type="scientific">Corallococcus coralloides</name>
    <name type="common">Myxococcus coralloides</name>
    <dbReference type="NCBI Taxonomy" id="184914"/>
    <lineage>
        <taxon>Bacteria</taxon>
        <taxon>Pseudomonadati</taxon>
        <taxon>Myxococcota</taxon>
        <taxon>Myxococcia</taxon>
        <taxon>Myxococcales</taxon>
        <taxon>Cystobacterineae</taxon>
        <taxon>Myxococcaceae</taxon>
        <taxon>Corallococcus</taxon>
    </lineage>
</organism>
<reference evidence="9 10" key="1">
    <citation type="submission" date="2018-12" db="EMBL/GenBank/DDBJ databases">
        <title>Complete Genome Sequence of the Corallopyronin A producing Myxobacterium Corallococcus coralloides B035.</title>
        <authorList>
            <person name="Bouhired S.M."/>
            <person name="Rupp O."/>
            <person name="Blom J."/>
            <person name="Schaeberle T.F."/>
            <person name="Kehraus S."/>
            <person name="Schiefer A."/>
            <person name="Pfarr K."/>
            <person name="Goesmann A."/>
            <person name="Hoerauf A."/>
            <person name="Koenig G.M."/>
        </authorList>
    </citation>
    <scope>NUCLEOTIDE SEQUENCE [LARGE SCALE GENOMIC DNA]</scope>
    <source>
        <strain evidence="9 10">B035</strain>
    </source>
</reference>
<evidence type="ECO:0000256" key="1">
    <source>
        <dbReference type="ARBA" id="ARBA00022670"/>
    </source>
</evidence>
<dbReference type="GO" id="GO:0005829">
    <property type="term" value="C:cytosol"/>
    <property type="evidence" value="ECO:0007669"/>
    <property type="project" value="TreeGrafter"/>
</dbReference>
<dbReference type="SUPFAM" id="SSF55486">
    <property type="entry name" value="Metalloproteases ('zincins'), catalytic domain"/>
    <property type="match status" value="1"/>
</dbReference>
<evidence type="ECO:0000256" key="2">
    <source>
        <dbReference type="ARBA" id="ARBA00022723"/>
    </source>
</evidence>
<keyword evidence="5 6" id="KW-0482">Metalloprotease</keyword>
<evidence type="ECO:0000259" key="8">
    <source>
        <dbReference type="Pfam" id="PF01432"/>
    </source>
</evidence>
<feature type="domain" description="Peptidase M3A/M3B catalytic" evidence="8">
    <location>
        <begin position="42"/>
        <end position="154"/>
    </location>
</feature>
<sequence length="178" mass="18988">MPPRQETATVSGSERSGSPMLPKASPTTYRVQQRFRGEVPALVAISMPFVKPGAGSPALLGWRDAQTLFHEFGHALHTLTGDVTRPSLGGGGVVSGSAVFPSKLFEHRLATPEGLSRLAVHHATVQPMPQALVARIQQAATFNQGFYTVDLLTFQEAGGAYDAKVAALMRERGFAPVH</sequence>
<dbReference type="InterPro" id="IPR045090">
    <property type="entry name" value="Pept_M3A_M3B"/>
</dbReference>
<dbReference type="GO" id="GO:0004180">
    <property type="term" value="F:carboxypeptidase activity"/>
    <property type="evidence" value="ECO:0007669"/>
    <property type="project" value="TreeGrafter"/>
</dbReference>
<evidence type="ECO:0000313" key="10">
    <source>
        <dbReference type="Proteomes" id="UP000288758"/>
    </source>
</evidence>
<dbReference type="GO" id="GO:0004222">
    <property type="term" value="F:metalloendopeptidase activity"/>
    <property type="evidence" value="ECO:0007669"/>
    <property type="project" value="InterPro"/>
</dbReference>
<keyword evidence="2 6" id="KW-0479">Metal-binding</keyword>
<keyword evidence="4 6" id="KW-0862">Zinc</keyword>
<dbReference type="Gene3D" id="1.10.1370.40">
    <property type="match status" value="1"/>
</dbReference>
<dbReference type="PANTHER" id="PTHR43660:SF1">
    <property type="entry name" value="DIPEPTIDYL CARBOXYPEPTIDASE"/>
    <property type="match status" value="1"/>
</dbReference>
<evidence type="ECO:0000256" key="6">
    <source>
        <dbReference type="RuleBase" id="RU003435"/>
    </source>
</evidence>
<dbReference type="GO" id="GO:0006508">
    <property type="term" value="P:proteolysis"/>
    <property type="evidence" value="ECO:0007669"/>
    <property type="project" value="UniProtKB-KW"/>
</dbReference>
<evidence type="ECO:0000313" key="9">
    <source>
        <dbReference type="EMBL" id="QAT83309.1"/>
    </source>
</evidence>
<dbReference type="Pfam" id="PF01432">
    <property type="entry name" value="Peptidase_M3"/>
    <property type="match status" value="1"/>
</dbReference>
<dbReference type="InterPro" id="IPR001567">
    <property type="entry name" value="Pept_M3A_M3B_dom"/>
</dbReference>
<evidence type="ECO:0000256" key="3">
    <source>
        <dbReference type="ARBA" id="ARBA00022801"/>
    </source>
</evidence>
<name>A0A410RN02_CORCK</name>
<dbReference type="Proteomes" id="UP000288758">
    <property type="component" value="Chromosome"/>
</dbReference>
<accession>A0A410RN02</accession>
<comment type="similarity">
    <text evidence="6">Belongs to the peptidase M3 family.</text>
</comment>
<evidence type="ECO:0000256" key="4">
    <source>
        <dbReference type="ARBA" id="ARBA00022833"/>
    </source>
</evidence>
<evidence type="ECO:0000256" key="5">
    <source>
        <dbReference type="ARBA" id="ARBA00023049"/>
    </source>
</evidence>
<gene>
    <name evidence="9" type="primary">dcp</name>
    <name evidence="9" type="ORF">EJ065_1711</name>
</gene>
<keyword evidence="1 6" id="KW-0645">Protease</keyword>
<protein>
    <submittedName>
        <fullName evidence="9">Peptidyl-dipeptidase Dcp</fullName>
    </submittedName>
</protein>
<keyword evidence="3 6" id="KW-0378">Hydrolase</keyword>
<proteinExistence type="inferred from homology"/>
<dbReference type="EMBL" id="CP034669">
    <property type="protein sequence ID" value="QAT83309.1"/>
    <property type="molecule type" value="Genomic_DNA"/>
</dbReference>
<dbReference type="PANTHER" id="PTHR43660">
    <property type="entry name" value="DIPEPTIDYL CARBOXYPEPTIDASE"/>
    <property type="match status" value="1"/>
</dbReference>
<feature type="region of interest" description="Disordered" evidence="7">
    <location>
        <begin position="1"/>
        <end position="26"/>
    </location>
</feature>
<dbReference type="AlphaFoldDB" id="A0A410RN02"/>
<comment type="cofactor">
    <cofactor evidence="6">
        <name>Zn(2+)</name>
        <dbReference type="ChEBI" id="CHEBI:29105"/>
    </cofactor>
    <text evidence="6">Binds 1 zinc ion.</text>
</comment>
<dbReference type="GO" id="GO:0046872">
    <property type="term" value="F:metal ion binding"/>
    <property type="evidence" value="ECO:0007669"/>
    <property type="project" value="UniProtKB-UniRule"/>
</dbReference>
<evidence type="ECO:0000256" key="7">
    <source>
        <dbReference type="SAM" id="MobiDB-lite"/>
    </source>
</evidence>